<comment type="similarity">
    <text evidence="1">Belongs to the peptidase S1 family.</text>
</comment>
<evidence type="ECO:0000256" key="2">
    <source>
        <dbReference type="ARBA" id="ARBA00023157"/>
    </source>
</evidence>
<dbReference type="InterPro" id="IPR036813">
    <property type="entry name" value="Tachylectin2_sf"/>
</dbReference>
<dbReference type="AlphaFoldDB" id="A0A1I5K9H9"/>
<dbReference type="SUPFAM" id="SSF50494">
    <property type="entry name" value="Trypsin-like serine proteases"/>
    <property type="match status" value="1"/>
</dbReference>
<dbReference type="PRINTS" id="PR00722">
    <property type="entry name" value="CHYMOTRYPSIN"/>
</dbReference>
<feature type="chain" id="PRO_5011682159" evidence="3">
    <location>
        <begin position="37"/>
        <end position="520"/>
    </location>
</feature>
<keyword evidence="2" id="KW-1015">Disulfide bond</keyword>
<dbReference type="GO" id="GO:0006508">
    <property type="term" value="P:proteolysis"/>
    <property type="evidence" value="ECO:0007669"/>
    <property type="project" value="InterPro"/>
</dbReference>
<feature type="signal peptide" evidence="3">
    <location>
        <begin position="1"/>
        <end position="36"/>
    </location>
</feature>
<feature type="domain" description="Peptidase S1" evidence="4">
    <location>
        <begin position="37"/>
        <end position="258"/>
    </location>
</feature>
<keyword evidence="3" id="KW-0732">Signal</keyword>
<name>A0A1I5K9H9_9PSEU</name>
<dbReference type="Pfam" id="PF00089">
    <property type="entry name" value="Trypsin"/>
    <property type="match status" value="1"/>
</dbReference>
<dbReference type="InterPro" id="IPR043504">
    <property type="entry name" value="Peptidase_S1_PA_chymotrypsin"/>
</dbReference>
<evidence type="ECO:0000313" key="6">
    <source>
        <dbReference type="Proteomes" id="UP000199137"/>
    </source>
</evidence>
<dbReference type="Gene3D" id="2.115.10.10">
    <property type="entry name" value="Tachylectin 2"/>
    <property type="match status" value="1"/>
</dbReference>
<dbReference type="Gene3D" id="2.20.25.650">
    <property type="entry name" value="Tachylectin-2-like"/>
    <property type="match status" value="1"/>
</dbReference>
<protein>
    <submittedName>
        <fullName evidence="5">Trypsin</fullName>
    </submittedName>
</protein>
<dbReference type="PROSITE" id="PS50240">
    <property type="entry name" value="TRYPSIN_DOM"/>
    <property type="match status" value="1"/>
</dbReference>
<organism evidence="5 6">
    <name type="scientific">Amycolatopsis rubida</name>
    <dbReference type="NCBI Taxonomy" id="112413"/>
    <lineage>
        <taxon>Bacteria</taxon>
        <taxon>Bacillati</taxon>
        <taxon>Actinomycetota</taxon>
        <taxon>Actinomycetes</taxon>
        <taxon>Pseudonocardiales</taxon>
        <taxon>Pseudonocardiaceae</taxon>
        <taxon>Amycolatopsis</taxon>
    </lineage>
</organism>
<dbReference type="Pfam" id="PF14517">
    <property type="entry name" value="Tachylectin"/>
    <property type="match status" value="1"/>
</dbReference>
<dbReference type="InterPro" id="IPR009003">
    <property type="entry name" value="Peptidase_S1_PA"/>
</dbReference>
<accession>A0A1I5K9H9</accession>
<reference evidence="5 6" key="1">
    <citation type="submission" date="2016-10" db="EMBL/GenBank/DDBJ databases">
        <authorList>
            <person name="de Groot N.N."/>
        </authorList>
    </citation>
    <scope>NUCLEOTIDE SEQUENCE [LARGE SCALE GENOMIC DNA]</scope>
    <source>
        <strain evidence="5 6">DSM 44637</strain>
    </source>
</reference>
<dbReference type="InterPro" id="IPR023294">
    <property type="entry name" value="Tachylectin2"/>
</dbReference>
<dbReference type="Gene3D" id="2.40.10.10">
    <property type="entry name" value="Trypsin-like serine proteases"/>
    <property type="match status" value="1"/>
</dbReference>
<dbReference type="Proteomes" id="UP000199137">
    <property type="component" value="Unassembled WGS sequence"/>
</dbReference>
<dbReference type="EMBL" id="FOWC01000003">
    <property type="protein sequence ID" value="SFO81393.1"/>
    <property type="molecule type" value="Genomic_DNA"/>
</dbReference>
<dbReference type="PANTHER" id="PTHR24276:SF98">
    <property type="entry name" value="FI18310P1-RELATED"/>
    <property type="match status" value="1"/>
</dbReference>
<dbReference type="InterPro" id="IPR001254">
    <property type="entry name" value="Trypsin_dom"/>
</dbReference>
<dbReference type="InterPro" id="IPR050430">
    <property type="entry name" value="Peptidase_S1"/>
</dbReference>
<sequence length="520" mass="54171">MRLNRVAARTMARRTGYAACAAVAGLALAGAPPAAAVAGGTAATGSPGDALAVLAVDGDPRGGGHACTGIFVSPQWIATSASCLTGKAGARAADGLVGGQPPAVPVTAQAPVAGGPARQAPVDLVAPRTDRDFALVRLATPVPGIRTAEFATTPPPASGQMTVAGFGRTGTEWVPDKPQTAALAVTGATGNEMTFTASGTTGVCRGDAGAPVLTGDGRIAGVVTGSDQHGCLAETATGTGVTATRTDDLGGWIRQNVPDLAITCKPAAPIFTTRGDGTLWLYQHTDPRNGAFSWINGNGQQIGSGWQSARTTAGPDGLVYQANSNGQLRKFRWNGTGWDLNTSPTPYYEVIDNGWARYATAEYNNRITVDTRGHIYTIEPDGNLHWRTYDPTAKKWDHRVLKDGWGKYDLITAAGDGVLYARTPKGDLFRHTYDAATGEWTQWAKPSGTGWNGFKTITSPGADVLYGSYPAEGGGLLWYRYLPASDTWSDTGRANGKLIGTGWHGLYGMTATPDSCRLTT</sequence>
<gene>
    <name evidence="5" type="ORF">SAMN05421854_10384</name>
</gene>
<dbReference type="PANTHER" id="PTHR24276">
    <property type="entry name" value="POLYSERASE-RELATED"/>
    <property type="match status" value="1"/>
</dbReference>
<dbReference type="InterPro" id="IPR001314">
    <property type="entry name" value="Peptidase_S1A"/>
</dbReference>
<dbReference type="SUPFAM" id="SSF50934">
    <property type="entry name" value="Tachylectin-2"/>
    <property type="match status" value="1"/>
</dbReference>
<dbReference type="GO" id="GO:0004252">
    <property type="term" value="F:serine-type endopeptidase activity"/>
    <property type="evidence" value="ECO:0007669"/>
    <property type="project" value="InterPro"/>
</dbReference>
<dbReference type="RefSeq" id="WP_244287156.1">
    <property type="nucleotide sequence ID" value="NZ_FOWC01000003.1"/>
</dbReference>
<proteinExistence type="inferred from homology"/>
<evidence type="ECO:0000259" key="4">
    <source>
        <dbReference type="PROSITE" id="PS50240"/>
    </source>
</evidence>
<dbReference type="SMART" id="SM00020">
    <property type="entry name" value="Tryp_SPc"/>
    <property type="match status" value="1"/>
</dbReference>
<dbReference type="STRING" id="112413.SAMN05421854_10384"/>
<evidence type="ECO:0000256" key="3">
    <source>
        <dbReference type="SAM" id="SignalP"/>
    </source>
</evidence>
<evidence type="ECO:0000313" key="5">
    <source>
        <dbReference type="EMBL" id="SFO81393.1"/>
    </source>
</evidence>
<evidence type="ECO:0000256" key="1">
    <source>
        <dbReference type="ARBA" id="ARBA00007664"/>
    </source>
</evidence>